<dbReference type="Pfam" id="PF18997">
    <property type="entry name" value="DUF5727"/>
    <property type="match status" value="1"/>
</dbReference>
<dbReference type="InterPro" id="IPR043785">
    <property type="entry name" value="DUF5727"/>
</dbReference>
<dbReference type="EMBL" id="CABIJS010000155">
    <property type="protein sequence ID" value="VUZ44951.1"/>
    <property type="molecule type" value="Genomic_DNA"/>
</dbReference>
<name>A0A564YCG7_HYMDI</name>
<accession>A0A564YCG7</accession>
<evidence type="ECO:0000313" key="2">
    <source>
        <dbReference type="EMBL" id="VUZ44951.1"/>
    </source>
</evidence>
<evidence type="ECO:0000259" key="1">
    <source>
        <dbReference type="Pfam" id="PF18997"/>
    </source>
</evidence>
<dbReference type="AlphaFoldDB" id="A0A564YCG7"/>
<proteinExistence type="predicted"/>
<organism evidence="2 3">
    <name type="scientific">Hymenolepis diminuta</name>
    <name type="common">Rat tapeworm</name>
    <dbReference type="NCBI Taxonomy" id="6216"/>
    <lineage>
        <taxon>Eukaryota</taxon>
        <taxon>Metazoa</taxon>
        <taxon>Spiralia</taxon>
        <taxon>Lophotrochozoa</taxon>
        <taxon>Platyhelminthes</taxon>
        <taxon>Cestoda</taxon>
        <taxon>Eucestoda</taxon>
        <taxon>Cyclophyllidea</taxon>
        <taxon>Hymenolepididae</taxon>
        <taxon>Hymenolepis</taxon>
    </lineage>
</organism>
<protein>
    <recommendedName>
        <fullName evidence="1">DUF5727 domain-containing protein</fullName>
    </recommendedName>
</protein>
<keyword evidence="3" id="KW-1185">Reference proteome</keyword>
<feature type="domain" description="DUF5727" evidence="1">
    <location>
        <begin position="33"/>
        <end position="90"/>
    </location>
</feature>
<evidence type="ECO:0000313" key="3">
    <source>
        <dbReference type="Proteomes" id="UP000321570"/>
    </source>
</evidence>
<reference evidence="2 3" key="1">
    <citation type="submission" date="2019-07" db="EMBL/GenBank/DDBJ databases">
        <authorList>
            <person name="Jastrzebski P J."/>
            <person name="Paukszto L."/>
            <person name="Jastrzebski P J."/>
        </authorList>
    </citation>
    <scope>NUCLEOTIDE SEQUENCE [LARGE SCALE GENOMIC DNA]</scope>
    <source>
        <strain evidence="2 3">WMS-il1</strain>
    </source>
</reference>
<dbReference type="Proteomes" id="UP000321570">
    <property type="component" value="Unassembled WGS sequence"/>
</dbReference>
<gene>
    <name evidence="2" type="ORF">WMSIL1_LOCUS4998</name>
</gene>
<sequence length="145" mass="16068">MSSKANRIGSGLEGVKVRTKKITWALALCASIDNLTVDSENDQLIYNATISKLTNKNFETIEWKTVSDSITVTLDWDHKGEAPEVKACGSLKSSLLRPPPENHLLQVFSSTASIPQVSLSVFVCVLSVRHRERQNDKLRDAQCLN</sequence>